<evidence type="ECO:0000313" key="1">
    <source>
        <dbReference type="EMBL" id="KAL0305296.1"/>
    </source>
</evidence>
<reference evidence="1" key="1">
    <citation type="submission" date="2020-06" db="EMBL/GenBank/DDBJ databases">
        <authorList>
            <person name="Li T."/>
            <person name="Hu X."/>
            <person name="Zhang T."/>
            <person name="Song X."/>
            <person name="Zhang H."/>
            <person name="Dai N."/>
            <person name="Sheng W."/>
            <person name="Hou X."/>
            <person name="Wei L."/>
        </authorList>
    </citation>
    <scope>NUCLEOTIDE SEQUENCE</scope>
    <source>
        <strain evidence="1">G01</strain>
        <tissue evidence="1">Leaf</tissue>
    </source>
</reference>
<organism evidence="1">
    <name type="scientific">Sesamum angustifolium</name>
    <dbReference type="NCBI Taxonomy" id="2727405"/>
    <lineage>
        <taxon>Eukaryota</taxon>
        <taxon>Viridiplantae</taxon>
        <taxon>Streptophyta</taxon>
        <taxon>Embryophyta</taxon>
        <taxon>Tracheophyta</taxon>
        <taxon>Spermatophyta</taxon>
        <taxon>Magnoliopsida</taxon>
        <taxon>eudicotyledons</taxon>
        <taxon>Gunneridae</taxon>
        <taxon>Pentapetalae</taxon>
        <taxon>asterids</taxon>
        <taxon>lamiids</taxon>
        <taxon>Lamiales</taxon>
        <taxon>Pedaliaceae</taxon>
        <taxon>Sesamum</taxon>
    </lineage>
</organism>
<accession>A0AAW2KF47</accession>
<reference evidence="1" key="2">
    <citation type="journal article" date="2024" name="Plant">
        <title>Genomic evolution and insights into agronomic trait innovations of Sesamum species.</title>
        <authorList>
            <person name="Miao H."/>
            <person name="Wang L."/>
            <person name="Qu L."/>
            <person name="Liu H."/>
            <person name="Sun Y."/>
            <person name="Le M."/>
            <person name="Wang Q."/>
            <person name="Wei S."/>
            <person name="Zheng Y."/>
            <person name="Lin W."/>
            <person name="Duan Y."/>
            <person name="Cao H."/>
            <person name="Xiong S."/>
            <person name="Wang X."/>
            <person name="Wei L."/>
            <person name="Li C."/>
            <person name="Ma Q."/>
            <person name="Ju M."/>
            <person name="Zhao R."/>
            <person name="Li G."/>
            <person name="Mu C."/>
            <person name="Tian Q."/>
            <person name="Mei H."/>
            <person name="Zhang T."/>
            <person name="Gao T."/>
            <person name="Zhang H."/>
        </authorList>
    </citation>
    <scope>NUCLEOTIDE SEQUENCE</scope>
    <source>
        <strain evidence="1">G01</strain>
    </source>
</reference>
<protein>
    <submittedName>
        <fullName evidence="1">Uncharacterized protein</fullName>
    </submittedName>
</protein>
<dbReference type="EMBL" id="JACGWK010000128">
    <property type="protein sequence ID" value="KAL0305296.1"/>
    <property type="molecule type" value="Genomic_DNA"/>
</dbReference>
<comment type="caution">
    <text evidence="1">The sequence shown here is derived from an EMBL/GenBank/DDBJ whole genome shotgun (WGS) entry which is preliminary data.</text>
</comment>
<gene>
    <name evidence="1" type="ORF">Sangu_3041100</name>
</gene>
<proteinExistence type="predicted"/>
<dbReference type="AlphaFoldDB" id="A0AAW2KF47"/>
<sequence>MAVLVKYREACCVGLSRVQRLPPRVQSSDVARMGPNLSVEDLATVNGKNQ</sequence>
<name>A0AAW2KF47_9LAMI</name>